<feature type="compositionally biased region" description="Basic residues" evidence="4">
    <location>
        <begin position="1"/>
        <end position="12"/>
    </location>
</feature>
<evidence type="ECO:0000256" key="3">
    <source>
        <dbReference type="ARBA" id="ARBA00023163"/>
    </source>
</evidence>
<evidence type="ECO:0000313" key="7">
    <source>
        <dbReference type="Proteomes" id="UP001184230"/>
    </source>
</evidence>
<dbReference type="SUPFAM" id="SSF46689">
    <property type="entry name" value="Homeodomain-like"/>
    <property type="match status" value="2"/>
</dbReference>
<organism evidence="6 7">
    <name type="scientific">Variovorax soli</name>
    <dbReference type="NCBI Taxonomy" id="376815"/>
    <lineage>
        <taxon>Bacteria</taxon>
        <taxon>Pseudomonadati</taxon>
        <taxon>Pseudomonadota</taxon>
        <taxon>Betaproteobacteria</taxon>
        <taxon>Burkholderiales</taxon>
        <taxon>Comamonadaceae</taxon>
        <taxon>Variovorax</taxon>
    </lineage>
</organism>
<comment type="caution">
    <text evidence="6">The sequence shown here is derived from an EMBL/GenBank/DDBJ whole genome shotgun (WGS) entry which is preliminary data.</text>
</comment>
<keyword evidence="3" id="KW-0804">Transcription</keyword>
<dbReference type="PANTHER" id="PTHR43280:SF27">
    <property type="entry name" value="TRANSCRIPTIONAL REGULATOR MTLR"/>
    <property type="match status" value="1"/>
</dbReference>
<evidence type="ECO:0000256" key="2">
    <source>
        <dbReference type="ARBA" id="ARBA00023125"/>
    </source>
</evidence>
<dbReference type="InterPro" id="IPR018060">
    <property type="entry name" value="HTH_AraC"/>
</dbReference>
<dbReference type="InterPro" id="IPR018062">
    <property type="entry name" value="HTH_AraC-typ_CS"/>
</dbReference>
<dbReference type="PANTHER" id="PTHR43280">
    <property type="entry name" value="ARAC-FAMILY TRANSCRIPTIONAL REGULATOR"/>
    <property type="match status" value="1"/>
</dbReference>
<dbReference type="Gene3D" id="1.10.10.60">
    <property type="entry name" value="Homeodomain-like"/>
    <property type="match status" value="2"/>
</dbReference>
<keyword evidence="1" id="KW-0805">Transcription regulation</keyword>
<feature type="compositionally biased region" description="Basic and acidic residues" evidence="4">
    <location>
        <begin position="13"/>
        <end position="22"/>
    </location>
</feature>
<dbReference type="CDD" id="cd06976">
    <property type="entry name" value="cupin_MtlR-like_N"/>
    <property type="match status" value="1"/>
</dbReference>
<dbReference type="RefSeq" id="WP_309899414.1">
    <property type="nucleotide sequence ID" value="NZ_JAVDRF010000002.1"/>
</dbReference>
<dbReference type="SMART" id="SM00342">
    <property type="entry name" value="HTH_ARAC"/>
    <property type="match status" value="1"/>
</dbReference>
<name>A0ABU1NAB1_9BURK</name>
<evidence type="ECO:0000313" key="6">
    <source>
        <dbReference type="EMBL" id="MDR6535383.1"/>
    </source>
</evidence>
<sequence>MTSVRQRHLPRHRGPELERDITRSPSLGYEAPEETGLVRCLAHGFPSPLVRWHFHDEYELHLITETSGKAFIGDWIGPFQPGHLVLCGPRLPHNWISLDAPADGAAGRDRVIQFRHEPIERAAAEIPELQEVMQLLERSRHGIEFFGLAERAQAHWDAVKGARGLRRFALFCGYLADLAQCTDYRLLSNVQMQGVEGDAGVDQINVIVDRITSNLAEPIVMADIAAELGMSESRFSRFFKRSTGNSFTDFVNRVRINSACHLLMQTDHYVTDICYQVGFNNVANFNRRFLEIKGMTPTEFRRQSDHRFGSG</sequence>
<proteinExistence type="predicted"/>
<dbReference type="Pfam" id="PF12833">
    <property type="entry name" value="HTH_18"/>
    <property type="match status" value="1"/>
</dbReference>
<reference evidence="6 7" key="1">
    <citation type="submission" date="2023-07" db="EMBL/GenBank/DDBJ databases">
        <title>Sorghum-associated microbial communities from plants grown in Nebraska, USA.</title>
        <authorList>
            <person name="Schachtman D."/>
        </authorList>
    </citation>
    <scope>NUCLEOTIDE SEQUENCE [LARGE SCALE GENOMIC DNA]</scope>
    <source>
        <strain evidence="6 7">DS1781</strain>
    </source>
</reference>
<feature type="domain" description="HTH araC/xylS-type" evidence="5">
    <location>
        <begin position="205"/>
        <end position="303"/>
    </location>
</feature>
<keyword evidence="7" id="KW-1185">Reference proteome</keyword>
<evidence type="ECO:0000256" key="1">
    <source>
        <dbReference type="ARBA" id="ARBA00023015"/>
    </source>
</evidence>
<feature type="region of interest" description="Disordered" evidence="4">
    <location>
        <begin position="1"/>
        <end position="29"/>
    </location>
</feature>
<dbReference type="Proteomes" id="UP001184230">
    <property type="component" value="Unassembled WGS sequence"/>
</dbReference>
<dbReference type="InterPro" id="IPR003313">
    <property type="entry name" value="AraC-bd"/>
</dbReference>
<dbReference type="InterPro" id="IPR009057">
    <property type="entry name" value="Homeodomain-like_sf"/>
</dbReference>
<keyword evidence="2" id="KW-0238">DNA-binding</keyword>
<accession>A0ABU1NAB1</accession>
<evidence type="ECO:0000259" key="5">
    <source>
        <dbReference type="PROSITE" id="PS01124"/>
    </source>
</evidence>
<dbReference type="EMBL" id="JAVDRF010000002">
    <property type="protein sequence ID" value="MDR6535383.1"/>
    <property type="molecule type" value="Genomic_DNA"/>
</dbReference>
<evidence type="ECO:0000256" key="4">
    <source>
        <dbReference type="SAM" id="MobiDB-lite"/>
    </source>
</evidence>
<dbReference type="Pfam" id="PF02311">
    <property type="entry name" value="AraC_binding"/>
    <property type="match status" value="1"/>
</dbReference>
<gene>
    <name evidence="6" type="ORF">J2739_001143</name>
</gene>
<dbReference type="PROSITE" id="PS01124">
    <property type="entry name" value="HTH_ARAC_FAMILY_2"/>
    <property type="match status" value="1"/>
</dbReference>
<dbReference type="PROSITE" id="PS00041">
    <property type="entry name" value="HTH_ARAC_FAMILY_1"/>
    <property type="match status" value="1"/>
</dbReference>
<dbReference type="InterPro" id="IPR037923">
    <property type="entry name" value="HTH-like"/>
</dbReference>
<dbReference type="SUPFAM" id="SSF51215">
    <property type="entry name" value="Regulatory protein AraC"/>
    <property type="match status" value="1"/>
</dbReference>
<protein>
    <submittedName>
        <fullName evidence="6">AraC-like DNA-binding protein</fullName>
    </submittedName>
</protein>